<dbReference type="InterPro" id="IPR025965">
    <property type="entry name" value="FlgD/Vpr_Ig-like"/>
</dbReference>
<organism evidence="4">
    <name type="scientific">anaerobic digester metagenome</name>
    <dbReference type="NCBI Taxonomy" id="1263854"/>
    <lineage>
        <taxon>unclassified sequences</taxon>
        <taxon>metagenomes</taxon>
        <taxon>ecological metagenomes</taxon>
    </lineage>
</organism>
<evidence type="ECO:0000259" key="3">
    <source>
        <dbReference type="Pfam" id="PF13861"/>
    </source>
</evidence>
<reference evidence="4" key="1">
    <citation type="submission" date="2019-03" db="EMBL/GenBank/DDBJ databases">
        <authorList>
            <person name="Hao L."/>
        </authorList>
    </citation>
    <scope>NUCLEOTIDE SEQUENCE</scope>
</reference>
<feature type="domain" description="FlgD/Vpr Ig-like" evidence="2">
    <location>
        <begin position="110"/>
        <end position="176"/>
    </location>
</feature>
<dbReference type="Gene3D" id="2.30.30.910">
    <property type="match status" value="1"/>
</dbReference>
<keyword evidence="1" id="KW-1005">Bacterial flagellum biogenesis</keyword>
<proteinExistence type="predicted"/>
<accession>A0A485M0D2</accession>
<dbReference type="GO" id="GO:0044781">
    <property type="term" value="P:bacterial-type flagellum organization"/>
    <property type="evidence" value="ECO:0007669"/>
    <property type="project" value="UniProtKB-KW"/>
</dbReference>
<dbReference type="Pfam" id="PF13861">
    <property type="entry name" value="FLgD_tudor"/>
    <property type="match status" value="1"/>
</dbReference>
<protein>
    <submittedName>
        <fullName evidence="4">Basal-body rod modification protein FlgD</fullName>
    </submittedName>
</protein>
<evidence type="ECO:0000313" key="4">
    <source>
        <dbReference type="EMBL" id="VFU15088.1"/>
    </source>
</evidence>
<dbReference type="InterPro" id="IPR005648">
    <property type="entry name" value="FlgD"/>
</dbReference>
<dbReference type="Pfam" id="PF13860">
    <property type="entry name" value="FlgD_ig"/>
    <property type="match status" value="1"/>
</dbReference>
<gene>
    <name evidence="4" type="primary">flgD</name>
    <name evidence="4" type="ORF">SCFA_390011</name>
</gene>
<evidence type="ECO:0000256" key="1">
    <source>
        <dbReference type="ARBA" id="ARBA00022795"/>
    </source>
</evidence>
<feature type="domain" description="FlgD Tudor-like" evidence="3">
    <location>
        <begin position="87"/>
        <end position="217"/>
    </location>
</feature>
<sequence>MSTVGMDAILSNQGPAKGGSTSEAVKSLGKNDFLKLLVKQLQYQDPLNPVENTDFTAQLAQFTTLETLSNIDENITQLGILQNSINNMNAMSFIGKQVNAKGNILNYTGSDLNIDFSLDALAAEVRVKIFAEDGTLVRTIERENVQEGNVQFVWDGTDHNGERVSEGRYRFFVQAADYEGNAVGTTSYAAGVVTGIRYDKGITYLIIGNKEVNIADIDKIQG</sequence>
<dbReference type="Gene3D" id="2.60.40.4070">
    <property type="match status" value="1"/>
</dbReference>
<evidence type="ECO:0000259" key="2">
    <source>
        <dbReference type="Pfam" id="PF13860"/>
    </source>
</evidence>
<dbReference type="Pfam" id="PF03963">
    <property type="entry name" value="FlgD"/>
    <property type="match status" value="1"/>
</dbReference>
<dbReference type="AlphaFoldDB" id="A0A485M0D2"/>
<dbReference type="InterPro" id="IPR025963">
    <property type="entry name" value="FLgD_Tudor"/>
</dbReference>
<name>A0A485M0D2_9ZZZZ</name>
<dbReference type="EMBL" id="CAADRM010000102">
    <property type="protein sequence ID" value="VFU15088.1"/>
    <property type="molecule type" value="Genomic_DNA"/>
</dbReference>